<proteinExistence type="inferred from homology"/>
<comment type="caution">
    <text evidence="6">The sequence shown here is derived from an EMBL/GenBank/DDBJ whole genome shotgun (WGS) entry which is preliminary data.</text>
</comment>
<feature type="domain" description="ABC transporter" evidence="5">
    <location>
        <begin position="9"/>
        <end position="236"/>
    </location>
</feature>
<keyword evidence="2" id="KW-0813">Transport</keyword>
<dbReference type="AlphaFoldDB" id="A0A2V2YUN1"/>
<dbReference type="SUPFAM" id="SSF52540">
    <property type="entry name" value="P-loop containing nucleoside triphosphate hydrolases"/>
    <property type="match status" value="1"/>
</dbReference>
<keyword evidence="7" id="KW-1185">Reference proteome</keyword>
<dbReference type="GO" id="GO:0005524">
    <property type="term" value="F:ATP binding"/>
    <property type="evidence" value="ECO:0007669"/>
    <property type="project" value="UniProtKB-KW"/>
</dbReference>
<evidence type="ECO:0000259" key="5">
    <source>
        <dbReference type="PROSITE" id="PS50893"/>
    </source>
</evidence>
<evidence type="ECO:0000256" key="2">
    <source>
        <dbReference type="ARBA" id="ARBA00022448"/>
    </source>
</evidence>
<evidence type="ECO:0000313" key="6">
    <source>
        <dbReference type="EMBL" id="PWW03150.1"/>
    </source>
</evidence>
<dbReference type="Gene3D" id="3.40.50.300">
    <property type="entry name" value="P-loop containing nucleotide triphosphate hydrolases"/>
    <property type="match status" value="1"/>
</dbReference>
<dbReference type="InterPro" id="IPR003439">
    <property type="entry name" value="ABC_transporter-like_ATP-bd"/>
</dbReference>
<dbReference type="PANTHER" id="PTHR43335:SF4">
    <property type="entry name" value="ABC TRANSPORTER, ATP-BINDING PROTEIN"/>
    <property type="match status" value="1"/>
</dbReference>
<protein>
    <submittedName>
        <fullName evidence="6">ABC-2 type transport system ATP-binding protein</fullName>
    </submittedName>
</protein>
<dbReference type="OrthoDB" id="9804819at2"/>
<dbReference type="Proteomes" id="UP000246635">
    <property type="component" value="Unassembled WGS sequence"/>
</dbReference>
<dbReference type="RefSeq" id="WP_110044054.1">
    <property type="nucleotide sequence ID" value="NZ_CP054612.1"/>
</dbReference>
<dbReference type="EMBL" id="QGTQ01000007">
    <property type="protein sequence ID" value="PWW03150.1"/>
    <property type="molecule type" value="Genomic_DNA"/>
</dbReference>
<dbReference type="InterPro" id="IPR027417">
    <property type="entry name" value="P-loop_NTPase"/>
</dbReference>
<evidence type="ECO:0000256" key="1">
    <source>
        <dbReference type="ARBA" id="ARBA00005417"/>
    </source>
</evidence>
<dbReference type="SMART" id="SM00382">
    <property type="entry name" value="AAA"/>
    <property type="match status" value="1"/>
</dbReference>
<keyword evidence="3" id="KW-0547">Nucleotide-binding</keyword>
<organism evidence="6 7">
    <name type="scientific">Paenibacillus cellulosilyticus</name>
    <dbReference type="NCBI Taxonomy" id="375489"/>
    <lineage>
        <taxon>Bacteria</taxon>
        <taxon>Bacillati</taxon>
        <taxon>Bacillota</taxon>
        <taxon>Bacilli</taxon>
        <taxon>Bacillales</taxon>
        <taxon>Paenibacillaceae</taxon>
        <taxon>Paenibacillus</taxon>
    </lineage>
</organism>
<sequence length="322" mass="35050">MKTNNEWVIETSGLTKAIGRKALVQDLNLRVGRGEIYGFLGPNGAGKTTTIRMLLGLIRPTRGSVKLFGQELKSNRIEVLRRVGSLVEYPSYYGHLTGRENLEAVRRILGVPVGRIDEVLSIVRLTKDAGRPVKGYSLGMKQRLGIATALLGNPELLILDEPTNGLDPSGILEMRELIKSMPQQHGITIVVSSHLLSEIEQMATQVGIIAQGRLIAQESIESLRGRSKGRLSLRVGAVPQATKVLSAIGVRAESAAAAETPRAGAAYDEGANRILVDSVDDEIAAYYVRTLVESGIEVYRVEEVRQSLEDLFLKLTDGEESL</sequence>
<name>A0A2V2YUN1_9BACL</name>
<dbReference type="InterPro" id="IPR017871">
    <property type="entry name" value="ABC_transporter-like_CS"/>
</dbReference>
<dbReference type="Pfam" id="PF00005">
    <property type="entry name" value="ABC_tran"/>
    <property type="match status" value="1"/>
</dbReference>
<keyword evidence="4 6" id="KW-0067">ATP-binding</keyword>
<comment type="similarity">
    <text evidence="1">Belongs to the ABC transporter superfamily.</text>
</comment>
<dbReference type="PROSITE" id="PS00211">
    <property type="entry name" value="ABC_TRANSPORTER_1"/>
    <property type="match status" value="1"/>
</dbReference>
<dbReference type="PROSITE" id="PS50893">
    <property type="entry name" value="ABC_TRANSPORTER_2"/>
    <property type="match status" value="1"/>
</dbReference>
<reference evidence="6 7" key="1">
    <citation type="submission" date="2018-05" db="EMBL/GenBank/DDBJ databases">
        <title>Genomic Encyclopedia of Type Strains, Phase III (KMG-III): the genomes of soil and plant-associated and newly described type strains.</title>
        <authorList>
            <person name="Whitman W."/>
        </authorList>
    </citation>
    <scope>NUCLEOTIDE SEQUENCE [LARGE SCALE GENOMIC DNA]</scope>
    <source>
        <strain evidence="6 7">CECT 5696</strain>
    </source>
</reference>
<evidence type="ECO:0000256" key="4">
    <source>
        <dbReference type="ARBA" id="ARBA00022840"/>
    </source>
</evidence>
<dbReference type="GO" id="GO:0016887">
    <property type="term" value="F:ATP hydrolysis activity"/>
    <property type="evidence" value="ECO:0007669"/>
    <property type="project" value="InterPro"/>
</dbReference>
<accession>A0A2V2YUN1</accession>
<dbReference type="CDD" id="cd03268">
    <property type="entry name" value="ABC_BcrA_bacitracin_resist"/>
    <property type="match status" value="1"/>
</dbReference>
<dbReference type="InterPro" id="IPR003593">
    <property type="entry name" value="AAA+_ATPase"/>
</dbReference>
<evidence type="ECO:0000313" key="7">
    <source>
        <dbReference type="Proteomes" id="UP000246635"/>
    </source>
</evidence>
<gene>
    <name evidence="6" type="ORF">DFQ01_10745</name>
</gene>
<dbReference type="PANTHER" id="PTHR43335">
    <property type="entry name" value="ABC TRANSPORTER, ATP-BINDING PROTEIN"/>
    <property type="match status" value="1"/>
</dbReference>
<evidence type="ECO:0000256" key="3">
    <source>
        <dbReference type="ARBA" id="ARBA00022741"/>
    </source>
</evidence>